<dbReference type="InterPro" id="IPR034454">
    <property type="entry name" value="MEI2-like_RRM3"/>
</dbReference>
<gene>
    <name evidence="8" type="ORF">LSAT_V11C400168050</name>
</gene>
<keyword evidence="9" id="KW-1185">Reference proteome</keyword>
<dbReference type="InterPro" id="IPR034453">
    <property type="entry name" value="MEI2-like_RRM1"/>
</dbReference>
<evidence type="ECO:0000256" key="6">
    <source>
        <dbReference type="SAM" id="MobiDB-lite"/>
    </source>
</evidence>
<comment type="function">
    <text evidence="4">Probable RNA-binding protein that plays a role in meiosis and vegetative growth.</text>
</comment>
<dbReference type="EMBL" id="NBSK02000004">
    <property type="protein sequence ID" value="KAJ0210990.1"/>
    <property type="molecule type" value="Genomic_DNA"/>
</dbReference>
<dbReference type="OrthoDB" id="417481at2759"/>
<dbReference type="PROSITE" id="PS50102">
    <property type="entry name" value="RRM"/>
    <property type="match status" value="2"/>
</dbReference>
<feature type="domain" description="RRM" evidence="7">
    <location>
        <begin position="159"/>
        <end position="232"/>
    </location>
</feature>
<dbReference type="GO" id="GO:0051321">
    <property type="term" value="P:meiotic cell cycle"/>
    <property type="evidence" value="ECO:0007669"/>
    <property type="project" value="UniProtKB-KW"/>
</dbReference>
<dbReference type="Pfam" id="PF04059">
    <property type="entry name" value="RRM_2"/>
    <property type="match status" value="1"/>
</dbReference>
<dbReference type="FunFam" id="3.30.70.330:FF:000101">
    <property type="entry name" value="Protein MEI2-like 1"/>
    <property type="match status" value="1"/>
</dbReference>
<organism evidence="8 9">
    <name type="scientific">Lactuca sativa</name>
    <name type="common">Garden lettuce</name>
    <dbReference type="NCBI Taxonomy" id="4236"/>
    <lineage>
        <taxon>Eukaryota</taxon>
        <taxon>Viridiplantae</taxon>
        <taxon>Streptophyta</taxon>
        <taxon>Embryophyta</taxon>
        <taxon>Tracheophyta</taxon>
        <taxon>Spermatophyta</taxon>
        <taxon>Magnoliopsida</taxon>
        <taxon>eudicotyledons</taxon>
        <taxon>Gunneridae</taxon>
        <taxon>Pentapetalae</taxon>
        <taxon>asterids</taxon>
        <taxon>campanulids</taxon>
        <taxon>Asterales</taxon>
        <taxon>Asteraceae</taxon>
        <taxon>Cichorioideae</taxon>
        <taxon>Cichorieae</taxon>
        <taxon>Lactucinae</taxon>
        <taxon>Lactuca</taxon>
    </lineage>
</organism>
<dbReference type="GO" id="GO:0045927">
    <property type="term" value="P:positive regulation of growth"/>
    <property type="evidence" value="ECO:0007669"/>
    <property type="project" value="UniProtKB-ARBA"/>
</dbReference>
<dbReference type="Pfam" id="PF00076">
    <property type="entry name" value="RRM_1"/>
    <property type="match status" value="2"/>
</dbReference>
<evidence type="ECO:0000313" key="8">
    <source>
        <dbReference type="EMBL" id="KAJ0210990.1"/>
    </source>
</evidence>
<reference evidence="8 9" key="1">
    <citation type="journal article" date="2017" name="Nat. Commun.">
        <title>Genome assembly with in vitro proximity ligation data and whole-genome triplication in lettuce.</title>
        <authorList>
            <person name="Reyes-Chin-Wo S."/>
            <person name="Wang Z."/>
            <person name="Yang X."/>
            <person name="Kozik A."/>
            <person name="Arikit S."/>
            <person name="Song C."/>
            <person name="Xia L."/>
            <person name="Froenicke L."/>
            <person name="Lavelle D.O."/>
            <person name="Truco M.J."/>
            <person name="Xia R."/>
            <person name="Zhu S."/>
            <person name="Xu C."/>
            <person name="Xu H."/>
            <person name="Xu X."/>
            <person name="Cox K."/>
            <person name="Korf I."/>
            <person name="Meyers B.C."/>
            <person name="Michelmore R.W."/>
        </authorList>
    </citation>
    <scope>NUCLEOTIDE SEQUENCE [LARGE SCALE GENOMIC DNA]</scope>
    <source>
        <strain evidence="9">cv. Salinas</strain>
        <tissue evidence="8">Seedlings</tissue>
    </source>
</reference>
<name>A0A9R1VUA4_LACSA</name>
<keyword evidence="1" id="KW-0677">Repeat</keyword>
<protein>
    <recommendedName>
        <fullName evidence="7">RRM domain-containing protein</fullName>
    </recommendedName>
</protein>
<evidence type="ECO:0000256" key="3">
    <source>
        <dbReference type="ARBA" id="ARBA00023254"/>
    </source>
</evidence>
<dbReference type="InterPro" id="IPR012677">
    <property type="entry name" value="Nucleotide-bd_a/b_plait_sf"/>
</dbReference>
<dbReference type="InterPro" id="IPR035979">
    <property type="entry name" value="RBD_domain_sf"/>
</dbReference>
<evidence type="ECO:0000256" key="1">
    <source>
        <dbReference type="ARBA" id="ARBA00022737"/>
    </source>
</evidence>
<dbReference type="CDD" id="cd12529">
    <property type="entry name" value="RRM2_MEI2_like"/>
    <property type="match status" value="1"/>
</dbReference>
<evidence type="ECO:0000259" key="7">
    <source>
        <dbReference type="PROSITE" id="PS50102"/>
    </source>
</evidence>
<dbReference type="InterPro" id="IPR007201">
    <property type="entry name" value="Mei2-like_Rrm_C"/>
</dbReference>
<keyword evidence="2 5" id="KW-0694">RNA-binding</keyword>
<dbReference type="CDD" id="cd12524">
    <property type="entry name" value="RRM1_MEI2_like"/>
    <property type="match status" value="1"/>
</dbReference>
<sequence length="764" mass="84383">MIKSMDFSKAVGSRATGMLSGSDTYHASNDATFFSSSLPVLPHDKCVKGNGLLEDMEDHGIGSLLPDEDELLSGMMDGLDLNLNPFPNHESDEIDLFGSGGGMELEMDPESESDNLNFNMSKVSHGDGIISSNGMSQYMNGVGSGTVAGEHPYGEHPSRTLFVRNINSNVEDLELQMLFEQYGDIRTLYTACKHRGFVMISYYDIRAARTAMRALQNKPLRRRKLDIHYSIPKDNPSDKDVNQGTLVVFNLDPSVSCEDLLQIFGAYGEVKEIRETPHKRHHKFIEYYDVRAAEAALRSLNRSDIAGKRIKLEPSRPGGARRNLMLQLNQELEQDDTRSFRLQVGTSIASSPPGVWPQFGSPIERHGHSPVQNLSHSLPGLASILHPQVQPTRIALPPIGKDHYGRSNYTQFDQMFSNGNSSSNNGSVFQQSRSLQGTGTGTISSFGASSSTTSGIETLSGAQFLWGSPTPTTSQPPPMVQTQPFAKGLTTHGFSLPGQNGHFHHVGSAPSRMIPFGGGRHHHDFMSHSAFGGQMDRGFLNSHGSVNNIMENSSSPSFSNMSMSSPRVFLGNGLNYSGIGSMNNDNNVESMAMAMNMNMNGGGRNRNGNQLQMQMDNKKQFQLDLDKIKSGEDTRTTLMIKNIPNKYTSKMLLASIDEIHSGTYDFLYLPIDFKNKCNVGYAFINMLSPMHIIPFYQAFDGKKWEKFNSEKVASLAYARIQGKAALVTHFQNSSLMNEDKRCRPILFHSEDVDVDQDPLDPTPF</sequence>
<dbReference type="FunFam" id="3.30.70.330:FF:000063">
    <property type="entry name" value="MEI2-like protein 5 isoform 2"/>
    <property type="match status" value="1"/>
</dbReference>
<feature type="domain" description="RRM" evidence="7">
    <location>
        <begin position="244"/>
        <end position="317"/>
    </location>
</feature>
<evidence type="ECO:0000256" key="2">
    <source>
        <dbReference type="ARBA" id="ARBA00022884"/>
    </source>
</evidence>
<feature type="region of interest" description="Disordered" evidence="6">
    <location>
        <begin position="418"/>
        <end position="441"/>
    </location>
</feature>
<dbReference type="Gene3D" id="3.30.70.330">
    <property type="match status" value="2"/>
</dbReference>
<proteinExistence type="predicted"/>
<evidence type="ECO:0000313" key="9">
    <source>
        <dbReference type="Proteomes" id="UP000235145"/>
    </source>
</evidence>
<evidence type="ECO:0000256" key="4">
    <source>
        <dbReference type="ARBA" id="ARBA00058438"/>
    </source>
</evidence>
<feature type="compositionally biased region" description="Low complexity" evidence="6">
    <location>
        <begin position="418"/>
        <end position="427"/>
    </location>
</feature>
<dbReference type="CDD" id="cd12531">
    <property type="entry name" value="RRM3_MEI2_like"/>
    <property type="match status" value="1"/>
</dbReference>
<accession>A0A9R1VUA4</accession>
<dbReference type="SUPFAM" id="SSF54928">
    <property type="entry name" value="RNA-binding domain, RBD"/>
    <property type="match status" value="2"/>
</dbReference>
<evidence type="ECO:0000256" key="5">
    <source>
        <dbReference type="PROSITE-ProRule" id="PRU00176"/>
    </source>
</evidence>
<keyword evidence="3" id="KW-0469">Meiosis</keyword>
<dbReference type="PANTHER" id="PTHR23189">
    <property type="entry name" value="RNA RECOGNITION MOTIF-CONTAINING"/>
    <property type="match status" value="1"/>
</dbReference>
<dbReference type="SMART" id="SM00360">
    <property type="entry name" value="RRM"/>
    <property type="match status" value="3"/>
</dbReference>
<dbReference type="GO" id="GO:0003723">
    <property type="term" value="F:RNA binding"/>
    <property type="evidence" value="ECO:0000318"/>
    <property type="project" value="GO_Central"/>
</dbReference>
<dbReference type="Proteomes" id="UP000235145">
    <property type="component" value="Unassembled WGS sequence"/>
</dbReference>
<dbReference type="InterPro" id="IPR000504">
    <property type="entry name" value="RRM_dom"/>
</dbReference>
<dbReference type="GO" id="GO:0045836">
    <property type="term" value="P:positive regulation of meiotic nuclear division"/>
    <property type="evidence" value="ECO:0000318"/>
    <property type="project" value="GO_Central"/>
</dbReference>
<comment type="caution">
    <text evidence="8">The sequence shown here is derived from an EMBL/GenBank/DDBJ whole genome shotgun (WGS) entry which is preliminary data.</text>
</comment>
<dbReference type="AlphaFoldDB" id="A0A9R1VUA4"/>